<gene>
    <name evidence="2" type="ORF">CSOJ01_08620</name>
</gene>
<dbReference type="EMBL" id="WIGN01000151">
    <property type="protein sequence ID" value="KAF6806805.1"/>
    <property type="molecule type" value="Genomic_DNA"/>
</dbReference>
<feature type="region of interest" description="Disordered" evidence="1">
    <location>
        <begin position="85"/>
        <end position="105"/>
    </location>
</feature>
<feature type="compositionally biased region" description="Basic and acidic residues" evidence="1">
    <location>
        <begin position="90"/>
        <end position="105"/>
    </location>
</feature>
<protein>
    <submittedName>
        <fullName evidence="2">Uncharacterized protein</fullName>
    </submittedName>
</protein>
<reference evidence="2 3" key="1">
    <citation type="journal article" date="2020" name="Phytopathology">
        <title>Genome Sequence Resources of Colletotrichum truncatum, C. plurivorum, C. musicola, and C. sojae: Four Species Pathogenic to Soybean (Glycine max).</title>
        <authorList>
            <person name="Rogerio F."/>
            <person name="Boufleur T.R."/>
            <person name="Ciampi-Guillardi M."/>
            <person name="Sukno S.A."/>
            <person name="Thon M.R."/>
            <person name="Massola Junior N.S."/>
            <person name="Baroncelli R."/>
        </authorList>
    </citation>
    <scope>NUCLEOTIDE SEQUENCE [LARGE SCALE GENOMIC DNA]</scope>
    <source>
        <strain evidence="2 3">LFN0009</strain>
    </source>
</reference>
<dbReference type="AlphaFoldDB" id="A0A8H6J692"/>
<proteinExistence type="predicted"/>
<accession>A0A8H6J692</accession>
<sequence length="105" mass="11870">MRERRDQGKPSTEAAAILQQLLYLFIPRSPKTLPLSVRSISEPTAASSLVVYSILGRGRHLEIHHDDPESQTTLLRPRTLARTAGYRQRGRWDDSGPSRVEALHE</sequence>
<dbReference type="Proteomes" id="UP000652219">
    <property type="component" value="Unassembled WGS sequence"/>
</dbReference>
<comment type="caution">
    <text evidence="2">The sequence shown here is derived from an EMBL/GenBank/DDBJ whole genome shotgun (WGS) entry which is preliminary data.</text>
</comment>
<keyword evidence="3" id="KW-1185">Reference proteome</keyword>
<evidence type="ECO:0000256" key="1">
    <source>
        <dbReference type="SAM" id="MobiDB-lite"/>
    </source>
</evidence>
<name>A0A8H6J692_9PEZI</name>
<organism evidence="2 3">
    <name type="scientific">Colletotrichum sojae</name>
    <dbReference type="NCBI Taxonomy" id="2175907"/>
    <lineage>
        <taxon>Eukaryota</taxon>
        <taxon>Fungi</taxon>
        <taxon>Dikarya</taxon>
        <taxon>Ascomycota</taxon>
        <taxon>Pezizomycotina</taxon>
        <taxon>Sordariomycetes</taxon>
        <taxon>Hypocreomycetidae</taxon>
        <taxon>Glomerellales</taxon>
        <taxon>Glomerellaceae</taxon>
        <taxon>Colletotrichum</taxon>
        <taxon>Colletotrichum orchidearum species complex</taxon>
    </lineage>
</organism>
<evidence type="ECO:0000313" key="2">
    <source>
        <dbReference type="EMBL" id="KAF6806805.1"/>
    </source>
</evidence>
<evidence type="ECO:0000313" key="3">
    <source>
        <dbReference type="Proteomes" id="UP000652219"/>
    </source>
</evidence>